<protein>
    <submittedName>
        <fullName evidence="1">Uncharacterized protein</fullName>
    </submittedName>
</protein>
<evidence type="ECO:0000313" key="2">
    <source>
        <dbReference type="Proteomes" id="UP000472275"/>
    </source>
</evidence>
<dbReference type="InParanoid" id="A0A663FG82"/>
<dbReference type="Ensembl" id="ENSACCT00020024516.1">
    <property type="protein sequence ID" value="ENSACCP00020023478.1"/>
    <property type="gene ID" value="ENSACCG00020016121.1"/>
</dbReference>
<dbReference type="Proteomes" id="UP000472275">
    <property type="component" value="Chromosome 21"/>
</dbReference>
<dbReference type="AlphaFoldDB" id="A0A663FG82"/>
<reference evidence="1" key="2">
    <citation type="submission" date="2025-09" db="UniProtKB">
        <authorList>
            <consortium name="Ensembl"/>
        </authorList>
    </citation>
    <scope>IDENTIFICATION</scope>
</reference>
<reference evidence="1" key="1">
    <citation type="submission" date="2025-08" db="UniProtKB">
        <authorList>
            <consortium name="Ensembl"/>
        </authorList>
    </citation>
    <scope>IDENTIFICATION</scope>
</reference>
<evidence type="ECO:0000313" key="1">
    <source>
        <dbReference type="Ensembl" id="ENSACCP00020023478.1"/>
    </source>
</evidence>
<proteinExistence type="predicted"/>
<accession>A0A663FG82</accession>
<name>A0A663FG82_AQUCH</name>
<keyword evidence="2" id="KW-1185">Reference proteome</keyword>
<sequence>LRGKSDKPCVLHTPALPRLKGTRVGNSLPEQGSGPALFLCSVPNFTYFYRQTLRRERKSACDRQGKIAQHLKMAYAYKCQYAKIWAREAHKVCSLV</sequence>
<organism evidence="1 2">
    <name type="scientific">Aquila chrysaetos chrysaetos</name>
    <dbReference type="NCBI Taxonomy" id="223781"/>
    <lineage>
        <taxon>Eukaryota</taxon>
        <taxon>Metazoa</taxon>
        <taxon>Chordata</taxon>
        <taxon>Craniata</taxon>
        <taxon>Vertebrata</taxon>
        <taxon>Euteleostomi</taxon>
        <taxon>Archelosauria</taxon>
        <taxon>Archosauria</taxon>
        <taxon>Dinosauria</taxon>
        <taxon>Saurischia</taxon>
        <taxon>Theropoda</taxon>
        <taxon>Coelurosauria</taxon>
        <taxon>Aves</taxon>
        <taxon>Neognathae</taxon>
        <taxon>Neoaves</taxon>
        <taxon>Telluraves</taxon>
        <taxon>Accipitrimorphae</taxon>
        <taxon>Accipitriformes</taxon>
        <taxon>Accipitridae</taxon>
        <taxon>Accipitrinae</taxon>
        <taxon>Aquila</taxon>
    </lineage>
</organism>